<evidence type="ECO:0000256" key="7">
    <source>
        <dbReference type="ARBA" id="ARBA00022840"/>
    </source>
</evidence>
<comment type="similarity">
    <text evidence="2">Belongs to the IPP transferase family.</text>
</comment>
<dbReference type="EC" id="2.5.1.75" evidence="3"/>
<dbReference type="GO" id="GO:0006400">
    <property type="term" value="P:tRNA modification"/>
    <property type="evidence" value="ECO:0007669"/>
    <property type="project" value="TreeGrafter"/>
</dbReference>
<evidence type="ECO:0000256" key="1">
    <source>
        <dbReference type="ARBA" id="ARBA00001946"/>
    </source>
</evidence>
<dbReference type="FunFam" id="1.10.20.140:FF:000001">
    <property type="entry name" value="tRNA dimethylallyltransferase"/>
    <property type="match status" value="1"/>
</dbReference>
<dbReference type="PANTHER" id="PTHR11088">
    <property type="entry name" value="TRNA DIMETHYLALLYLTRANSFERASE"/>
    <property type="match status" value="1"/>
</dbReference>
<dbReference type="HAMAP" id="MF_00185">
    <property type="entry name" value="IPP_trans"/>
    <property type="match status" value="1"/>
</dbReference>
<evidence type="ECO:0000256" key="5">
    <source>
        <dbReference type="ARBA" id="ARBA00022694"/>
    </source>
</evidence>
<name>A0A3B0WJS6_9ZZZZ</name>
<dbReference type="InterPro" id="IPR039657">
    <property type="entry name" value="Dimethylallyltransferase"/>
</dbReference>
<reference evidence="10" key="1">
    <citation type="submission" date="2018-06" db="EMBL/GenBank/DDBJ databases">
        <authorList>
            <person name="Zhirakovskaya E."/>
        </authorList>
    </citation>
    <scope>NUCLEOTIDE SEQUENCE</scope>
</reference>
<keyword evidence="7" id="KW-0067">ATP-binding</keyword>
<proteinExistence type="inferred from homology"/>
<dbReference type="Pfam" id="PF01715">
    <property type="entry name" value="IPPT"/>
    <property type="match status" value="1"/>
</dbReference>
<organism evidence="10">
    <name type="scientific">hydrothermal vent metagenome</name>
    <dbReference type="NCBI Taxonomy" id="652676"/>
    <lineage>
        <taxon>unclassified sequences</taxon>
        <taxon>metagenomes</taxon>
        <taxon>ecological metagenomes</taxon>
    </lineage>
</organism>
<comment type="cofactor">
    <cofactor evidence="1">
        <name>Mg(2+)</name>
        <dbReference type="ChEBI" id="CHEBI:18420"/>
    </cofactor>
</comment>
<dbReference type="GO" id="GO:0052381">
    <property type="term" value="F:tRNA dimethylallyltransferase activity"/>
    <property type="evidence" value="ECO:0007669"/>
    <property type="project" value="UniProtKB-EC"/>
</dbReference>
<dbReference type="InterPro" id="IPR027417">
    <property type="entry name" value="P-loop_NTPase"/>
</dbReference>
<dbReference type="Gene3D" id="3.40.50.300">
    <property type="entry name" value="P-loop containing nucleotide triphosphate hydrolases"/>
    <property type="match status" value="1"/>
</dbReference>
<evidence type="ECO:0000256" key="8">
    <source>
        <dbReference type="ARBA" id="ARBA00022842"/>
    </source>
</evidence>
<dbReference type="PANTHER" id="PTHR11088:SF60">
    <property type="entry name" value="TRNA DIMETHYLALLYLTRANSFERASE"/>
    <property type="match status" value="1"/>
</dbReference>
<keyword evidence="5" id="KW-0819">tRNA processing</keyword>
<evidence type="ECO:0000313" key="10">
    <source>
        <dbReference type="EMBL" id="VAW56115.1"/>
    </source>
</evidence>
<accession>A0A3B0WJS6</accession>
<evidence type="ECO:0000256" key="9">
    <source>
        <dbReference type="ARBA" id="ARBA00049563"/>
    </source>
</evidence>
<evidence type="ECO:0000256" key="2">
    <source>
        <dbReference type="ARBA" id="ARBA00005842"/>
    </source>
</evidence>
<dbReference type="GO" id="GO:0005524">
    <property type="term" value="F:ATP binding"/>
    <property type="evidence" value="ECO:0007669"/>
    <property type="project" value="UniProtKB-KW"/>
</dbReference>
<keyword evidence="6" id="KW-0547">Nucleotide-binding</keyword>
<evidence type="ECO:0000256" key="4">
    <source>
        <dbReference type="ARBA" id="ARBA00022679"/>
    </source>
</evidence>
<evidence type="ECO:0000256" key="3">
    <source>
        <dbReference type="ARBA" id="ARBA00012665"/>
    </source>
</evidence>
<protein>
    <recommendedName>
        <fullName evidence="3">tRNA dimethylallyltransferase</fullName>
        <ecNumber evidence="3">2.5.1.75</ecNumber>
    </recommendedName>
</protein>
<keyword evidence="4 10" id="KW-0808">Transferase</keyword>
<dbReference type="InterPro" id="IPR018022">
    <property type="entry name" value="IPT"/>
</dbReference>
<dbReference type="NCBIfam" id="TIGR00174">
    <property type="entry name" value="miaA"/>
    <property type="match status" value="1"/>
</dbReference>
<dbReference type="SUPFAM" id="SSF52540">
    <property type="entry name" value="P-loop containing nucleoside triphosphate hydrolases"/>
    <property type="match status" value="1"/>
</dbReference>
<sequence>MNDFIIQHPNNAPQNSPVVVFIMGPTAAGKTDLAIQCVEQLDCELISVDSALVYRDMDIGTAKPDAETLRRAPHKLIDIIDPSEAYSVANFCEDALIEIKSILSRGKTPVLVGGTMMYYKALQEGLSQLPAADEGIRTQLDAEAKHLGWQAMHDRLAKIDKVSAERIHPNDPQRVQRALEVYDISGKTLTEFWQQQTSNALPYNLIKIAFFPEDRDLLKERIALRFHQMLKQGFIEEVESLKIRSNLNLNLPSMRCVGYRQAWEYLDGLVTLDEMTKKAIIATRQLAKRQLTWLRKEKSCNFYDIDSSIYPKVLKNLKYLL</sequence>
<evidence type="ECO:0000256" key="6">
    <source>
        <dbReference type="ARBA" id="ARBA00022741"/>
    </source>
</evidence>
<dbReference type="AlphaFoldDB" id="A0A3B0WJS6"/>
<comment type="catalytic activity">
    <reaction evidence="9">
        <text>adenosine(37) in tRNA + dimethylallyl diphosphate = N(6)-dimethylallyladenosine(37) in tRNA + diphosphate</text>
        <dbReference type="Rhea" id="RHEA:26482"/>
        <dbReference type="Rhea" id="RHEA-COMP:10162"/>
        <dbReference type="Rhea" id="RHEA-COMP:10375"/>
        <dbReference type="ChEBI" id="CHEBI:33019"/>
        <dbReference type="ChEBI" id="CHEBI:57623"/>
        <dbReference type="ChEBI" id="CHEBI:74411"/>
        <dbReference type="ChEBI" id="CHEBI:74415"/>
        <dbReference type="EC" id="2.5.1.75"/>
    </reaction>
</comment>
<gene>
    <name evidence="10" type="ORF">MNBD_GAMMA07-487</name>
</gene>
<dbReference type="EMBL" id="UOFF01000181">
    <property type="protein sequence ID" value="VAW56115.1"/>
    <property type="molecule type" value="Genomic_DNA"/>
</dbReference>
<keyword evidence="8" id="KW-0460">Magnesium</keyword>
<dbReference type="Gene3D" id="1.10.20.140">
    <property type="match status" value="1"/>
</dbReference>